<dbReference type="Gene3D" id="3.40.50.1820">
    <property type="entry name" value="alpha/beta hydrolase"/>
    <property type="match status" value="1"/>
</dbReference>
<dbReference type="SUPFAM" id="SSF53474">
    <property type="entry name" value="alpha/beta-Hydrolases"/>
    <property type="match status" value="1"/>
</dbReference>
<dbReference type="EMBL" id="CP133616">
    <property type="protein sequence ID" value="WMV31142.1"/>
    <property type="molecule type" value="Genomic_DNA"/>
</dbReference>
<evidence type="ECO:0000259" key="2">
    <source>
        <dbReference type="Pfam" id="PF07859"/>
    </source>
</evidence>
<comment type="similarity">
    <text evidence="1">Belongs to the 'GDXG' lipolytic enzyme family.</text>
</comment>
<evidence type="ECO:0000313" key="3">
    <source>
        <dbReference type="EMBL" id="WMV31142.1"/>
    </source>
</evidence>
<dbReference type="InterPro" id="IPR029058">
    <property type="entry name" value="AB_hydrolase_fold"/>
</dbReference>
<accession>A0AAF0QZ16</accession>
<sequence length="142" mass="15584">MIFSGSYHTLFLIPWIENHGDFNRVFVGGNSAGGNIVYIMIMRAGREKLIGDVKLLDAILVDIINSSSTSINDINSKEKSRGEVEVMAAETIYKDPKSHFQISLAVLDLPTNKTPGIVTSVRSSCAGYNPLHTLETIKEEVT</sequence>
<dbReference type="Proteomes" id="UP001234989">
    <property type="component" value="Chromosome 5"/>
</dbReference>
<keyword evidence="4" id="KW-1185">Reference proteome</keyword>
<gene>
    <name evidence="3" type="ORF">MTR67_024527</name>
</gene>
<name>A0AAF0QZ16_SOLVR</name>
<proteinExistence type="inferred from homology"/>
<organism evidence="3 4">
    <name type="scientific">Solanum verrucosum</name>
    <dbReference type="NCBI Taxonomy" id="315347"/>
    <lineage>
        <taxon>Eukaryota</taxon>
        <taxon>Viridiplantae</taxon>
        <taxon>Streptophyta</taxon>
        <taxon>Embryophyta</taxon>
        <taxon>Tracheophyta</taxon>
        <taxon>Spermatophyta</taxon>
        <taxon>Magnoliopsida</taxon>
        <taxon>eudicotyledons</taxon>
        <taxon>Gunneridae</taxon>
        <taxon>Pentapetalae</taxon>
        <taxon>asterids</taxon>
        <taxon>lamiids</taxon>
        <taxon>Solanales</taxon>
        <taxon>Solanaceae</taxon>
        <taxon>Solanoideae</taxon>
        <taxon>Solaneae</taxon>
        <taxon>Solanum</taxon>
    </lineage>
</organism>
<dbReference type="GO" id="GO:0016787">
    <property type="term" value="F:hydrolase activity"/>
    <property type="evidence" value="ECO:0007669"/>
    <property type="project" value="InterPro"/>
</dbReference>
<evidence type="ECO:0000256" key="1">
    <source>
        <dbReference type="ARBA" id="ARBA00010515"/>
    </source>
</evidence>
<dbReference type="AlphaFoldDB" id="A0AAF0QZ16"/>
<evidence type="ECO:0000313" key="4">
    <source>
        <dbReference type="Proteomes" id="UP001234989"/>
    </source>
</evidence>
<reference evidence="3" key="1">
    <citation type="submission" date="2023-08" db="EMBL/GenBank/DDBJ databases">
        <title>A de novo genome assembly of Solanum verrucosum Schlechtendal, a Mexican diploid species geographically isolated from the other diploid A-genome species in potato relatives.</title>
        <authorList>
            <person name="Hosaka K."/>
        </authorList>
    </citation>
    <scope>NUCLEOTIDE SEQUENCE</scope>
    <source>
        <tissue evidence="3">Young leaves</tissue>
    </source>
</reference>
<protein>
    <recommendedName>
        <fullName evidence="2">Alpha/beta hydrolase fold-3 domain-containing protein</fullName>
    </recommendedName>
</protein>
<dbReference type="Pfam" id="PF07859">
    <property type="entry name" value="Abhydrolase_3"/>
    <property type="match status" value="1"/>
</dbReference>
<dbReference type="InterPro" id="IPR013094">
    <property type="entry name" value="AB_hydrolase_3"/>
</dbReference>
<feature type="domain" description="Alpha/beta hydrolase fold-3" evidence="2">
    <location>
        <begin position="14"/>
        <end position="56"/>
    </location>
</feature>